<organism evidence="8 9">
    <name type="scientific">Bacillus selenitireducens (strain ATCC 700615 / DSM 15326 / MLS10)</name>
    <dbReference type="NCBI Taxonomy" id="439292"/>
    <lineage>
        <taxon>Bacteria</taxon>
        <taxon>Bacillati</taxon>
        <taxon>Bacillota</taxon>
        <taxon>Bacilli</taxon>
        <taxon>Bacillales</taxon>
        <taxon>Bacillaceae</taxon>
        <taxon>Salisediminibacterium</taxon>
    </lineage>
</organism>
<dbReference type="Gene3D" id="1.10.3730.10">
    <property type="entry name" value="ProC C-terminal domain-like"/>
    <property type="match status" value="1"/>
</dbReference>
<dbReference type="EMBL" id="CP001791">
    <property type="protein sequence ID" value="ADH98750.1"/>
    <property type="molecule type" value="Genomic_DNA"/>
</dbReference>
<dbReference type="KEGG" id="bse:Bsel_1238"/>
<dbReference type="RefSeq" id="WP_013172174.1">
    <property type="nucleotide sequence ID" value="NC_014219.1"/>
</dbReference>
<dbReference type="PANTHER" id="PTHR11645:SF49">
    <property type="entry name" value="PYRROLINE-5-CARBOXYLATE REDUCTASE 1"/>
    <property type="match status" value="1"/>
</dbReference>
<dbReference type="InterPro" id="IPR036291">
    <property type="entry name" value="NAD(P)-bd_dom_sf"/>
</dbReference>
<comment type="subcellular location">
    <subcellularLocation>
        <location evidence="2">Cytoplasm</location>
    </subcellularLocation>
</comment>
<dbReference type="EC" id="1.5.1.2" evidence="2 3"/>
<comment type="similarity">
    <text evidence="1 2 5">Belongs to the pyrroline-5-carboxylate reductase family.</text>
</comment>
<reference evidence="8" key="1">
    <citation type="submission" date="2009-10" db="EMBL/GenBank/DDBJ databases">
        <title>Complete sequence of Bacillus selenitireducens MLS10.</title>
        <authorList>
            <consortium name="US DOE Joint Genome Institute"/>
            <person name="Lucas S."/>
            <person name="Copeland A."/>
            <person name="Lapidus A."/>
            <person name="Glavina del Rio T."/>
            <person name="Dalin E."/>
            <person name="Tice H."/>
            <person name="Bruce D."/>
            <person name="Goodwin L."/>
            <person name="Pitluck S."/>
            <person name="Sims D."/>
            <person name="Brettin T."/>
            <person name="Detter J.C."/>
            <person name="Han C."/>
            <person name="Larimer F."/>
            <person name="Land M."/>
            <person name="Hauser L."/>
            <person name="Kyrpides N."/>
            <person name="Ovchinnikova G."/>
            <person name="Stolz J."/>
        </authorList>
    </citation>
    <scope>NUCLEOTIDE SEQUENCE [LARGE SCALE GENOMIC DNA]</scope>
    <source>
        <strain evidence="8">MLS10</strain>
    </source>
</reference>
<comment type="catalytic activity">
    <reaction evidence="2">
        <text>L-proline + NAD(+) = (S)-1-pyrroline-5-carboxylate + NADH + 2 H(+)</text>
        <dbReference type="Rhea" id="RHEA:14105"/>
        <dbReference type="ChEBI" id="CHEBI:15378"/>
        <dbReference type="ChEBI" id="CHEBI:17388"/>
        <dbReference type="ChEBI" id="CHEBI:57540"/>
        <dbReference type="ChEBI" id="CHEBI:57945"/>
        <dbReference type="ChEBI" id="CHEBI:60039"/>
        <dbReference type="EC" id="1.5.1.2"/>
    </reaction>
</comment>
<feature type="domain" description="Pyrroline-5-carboxylate reductase dimerisation" evidence="7">
    <location>
        <begin position="164"/>
        <end position="265"/>
    </location>
</feature>
<dbReference type="OrthoDB" id="9805754at2"/>
<dbReference type="Pfam" id="PF03807">
    <property type="entry name" value="F420_oxidored"/>
    <property type="match status" value="1"/>
</dbReference>
<dbReference type="HOGENOM" id="CLU_042344_0_1_9"/>
<dbReference type="PANTHER" id="PTHR11645">
    <property type="entry name" value="PYRROLINE-5-CARBOXYLATE REDUCTASE"/>
    <property type="match status" value="1"/>
</dbReference>
<dbReference type="InterPro" id="IPR000304">
    <property type="entry name" value="Pyrroline-COOH_reductase"/>
</dbReference>
<dbReference type="InterPro" id="IPR028939">
    <property type="entry name" value="P5C_Rdtase_cat_N"/>
</dbReference>
<feature type="binding site" evidence="4">
    <location>
        <begin position="11"/>
        <end position="16"/>
    </location>
    <ligand>
        <name>NADP(+)</name>
        <dbReference type="ChEBI" id="CHEBI:58349"/>
    </ligand>
</feature>
<keyword evidence="2 5" id="KW-0560">Oxidoreductase</keyword>
<evidence type="ECO:0000256" key="3">
    <source>
        <dbReference type="NCBIfam" id="TIGR00112"/>
    </source>
</evidence>
<sequence>MMKNNRTRLFIGAGRMSEAILSGLITSGAEPASIVVSNRRDKEKRHALEERYGIRSTEDAVMAAKQADTIVLCSPPDQVSDVLAKLSPVLRRQLVISVAAGIDVTYMKKRLPDKTPAAWIMPNTGAMIASSISPYTLSEDMGDDERAEVERIVNSIGDGYRTTEEQVHALTAITGSAPAFFYLYYEAMVKCASEAGVSNEDAAFLVRNMMQGSLAMLSEGYDAEALIDQVASPGGSTREGLNVLEDHDLLGLIKQAVKAANDHARANARS</sequence>
<proteinExistence type="inferred from homology"/>
<dbReference type="AlphaFoldDB" id="D6XSG4"/>
<keyword evidence="9" id="KW-1185">Reference proteome</keyword>
<feature type="domain" description="Pyrroline-5-carboxylate reductase catalytic N-terminal" evidence="6">
    <location>
        <begin position="10"/>
        <end position="101"/>
    </location>
</feature>
<dbReference type="InterPro" id="IPR029036">
    <property type="entry name" value="P5CR_dimer"/>
</dbReference>
<evidence type="ECO:0000256" key="4">
    <source>
        <dbReference type="PIRSR" id="PIRSR000193-1"/>
    </source>
</evidence>
<dbReference type="UniPathway" id="UPA00098">
    <property type="reaction ID" value="UER00361"/>
</dbReference>
<name>D6XSG4_BACIE</name>
<protein>
    <recommendedName>
        <fullName evidence="2 3">Pyrroline-5-carboxylate reductase</fullName>
        <shortName evidence="2">P5C reductase</shortName>
        <shortName evidence="2">P5CR</shortName>
        <ecNumber evidence="2 3">1.5.1.2</ecNumber>
    </recommendedName>
    <alternativeName>
        <fullName evidence="2">PCA reductase</fullName>
    </alternativeName>
</protein>
<accession>D6XSG4</accession>
<dbReference type="HAMAP" id="MF_01925">
    <property type="entry name" value="P5C_reductase"/>
    <property type="match status" value="1"/>
</dbReference>
<evidence type="ECO:0000256" key="1">
    <source>
        <dbReference type="ARBA" id="ARBA00005525"/>
    </source>
</evidence>
<dbReference type="Gene3D" id="3.40.50.720">
    <property type="entry name" value="NAD(P)-binding Rossmann-like Domain"/>
    <property type="match status" value="1"/>
</dbReference>
<dbReference type="GO" id="GO:0005737">
    <property type="term" value="C:cytoplasm"/>
    <property type="evidence" value="ECO:0007669"/>
    <property type="project" value="UniProtKB-SubCell"/>
</dbReference>
<comment type="function">
    <text evidence="2">Catalyzes the reduction of 1-pyrroline-5-carboxylate (PCA) to L-proline.</text>
</comment>
<dbReference type="GO" id="GO:0004735">
    <property type="term" value="F:pyrroline-5-carboxylate reductase activity"/>
    <property type="evidence" value="ECO:0007669"/>
    <property type="project" value="UniProtKB-UniRule"/>
</dbReference>
<keyword evidence="2 5" id="KW-0028">Amino-acid biosynthesis</keyword>
<dbReference type="NCBIfam" id="TIGR00112">
    <property type="entry name" value="proC"/>
    <property type="match status" value="1"/>
</dbReference>
<evidence type="ECO:0000256" key="2">
    <source>
        <dbReference type="HAMAP-Rule" id="MF_01925"/>
    </source>
</evidence>
<keyword evidence="2" id="KW-0963">Cytoplasm</keyword>
<evidence type="ECO:0000259" key="6">
    <source>
        <dbReference type="Pfam" id="PF03807"/>
    </source>
</evidence>
<evidence type="ECO:0000256" key="5">
    <source>
        <dbReference type="RuleBase" id="RU003903"/>
    </source>
</evidence>
<dbReference type="SUPFAM" id="SSF48179">
    <property type="entry name" value="6-phosphogluconate dehydrogenase C-terminal domain-like"/>
    <property type="match status" value="1"/>
</dbReference>
<evidence type="ECO:0000313" key="9">
    <source>
        <dbReference type="Proteomes" id="UP000000271"/>
    </source>
</evidence>
<dbReference type="InterPro" id="IPR053790">
    <property type="entry name" value="P5CR-like_CS"/>
</dbReference>
<dbReference type="SUPFAM" id="SSF51735">
    <property type="entry name" value="NAD(P)-binding Rossmann-fold domains"/>
    <property type="match status" value="1"/>
</dbReference>
<dbReference type="STRING" id="439292.Bsel_1238"/>
<dbReference type="eggNOG" id="COG0345">
    <property type="taxonomic scope" value="Bacteria"/>
</dbReference>
<evidence type="ECO:0000313" key="8">
    <source>
        <dbReference type="EMBL" id="ADH98750.1"/>
    </source>
</evidence>
<keyword evidence="2 5" id="KW-0641">Proline biosynthesis</keyword>
<gene>
    <name evidence="2" type="primary">proC</name>
    <name evidence="8" type="ordered locus">Bsel_1238</name>
</gene>
<keyword evidence="2 4" id="KW-0521">NADP</keyword>
<dbReference type="GO" id="GO:0055129">
    <property type="term" value="P:L-proline biosynthetic process"/>
    <property type="evidence" value="ECO:0007669"/>
    <property type="project" value="UniProtKB-UniRule"/>
</dbReference>
<dbReference type="PIRSF" id="PIRSF000193">
    <property type="entry name" value="Pyrrol-5-carb_rd"/>
    <property type="match status" value="1"/>
</dbReference>
<dbReference type="InterPro" id="IPR008927">
    <property type="entry name" value="6-PGluconate_DH-like_C_sf"/>
</dbReference>
<comment type="pathway">
    <text evidence="2 5">Amino-acid biosynthesis; L-proline biosynthesis; L-proline from L-glutamate 5-semialdehyde: step 1/1.</text>
</comment>
<dbReference type="PROSITE" id="PS00521">
    <property type="entry name" value="P5CR"/>
    <property type="match status" value="1"/>
</dbReference>
<dbReference type="Proteomes" id="UP000000271">
    <property type="component" value="Chromosome"/>
</dbReference>
<comment type="catalytic activity">
    <reaction evidence="2 5">
        <text>L-proline + NADP(+) = (S)-1-pyrroline-5-carboxylate + NADPH + 2 H(+)</text>
        <dbReference type="Rhea" id="RHEA:14109"/>
        <dbReference type="ChEBI" id="CHEBI:15378"/>
        <dbReference type="ChEBI" id="CHEBI:17388"/>
        <dbReference type="ChEBI" id="CHEBI:57783"/>
        <dbReference type="ChEBI" id="CHEBI:58349"/>
        <dbReference type="ChEBI" id="CHEBI:60039"/>
        <dbReference type="EC" id="1.5.1.2"/>
    </reaction>
</comment>
<evidence type="ECO:0000259" key="7">
    <source>
        <dbReference type="Pfam" id="PF14748"/>
    </source>
</evidence>
<dbReference type="Pfam" id="PF14748">
    <property type="entry name" value="P5CR_dimer"/>
    <property type="match status" value="1"/>
</dbReference>